<evidence type="ECO:0000256" key="7">
    <source>
        <dbReference type="ARBA" id="ARBA00023014"/>
    </source>
</evidence>
<evidence type="ECO:0000313" key="13">
    <source>
        <dbReference type="Proteomes" id="UP000183687"/>
    </source>
</evidence>
<comment type="function">
    <text evidence="10">DNA repair enzyme that has both DNA N-glycosylase activity and AP-lyase activity. The DNA N-glycosylase activity releases various damaged pyrimidines from DNA by cleaving the N-glycosidic bond, leaving an AP (apurinic/apyrimidinic) site. The AP-lyase activity cleaves the phosphodiester bond 3' to the AP site by a beta-elimination, leaving a 3'-terminal unsaturated sugar and a product with a terminal 5'-phosphate.</text>
</comment>
<dbReference type="GO" id="GO:0046872">
    <property type="term" value="F:metal ion binding"/>
    <property type="evidence" value="ECO:0007669"/>
    <property type="project" value="UniProtKB-KW"/>
</dbReference>
<dbReference type="GO" id="GO:0051539">
    <property type="term" value="F:4 iron, 4 sulfur cluster binding"/>
    <property type="evidence" value="ECO:0007669"/>
    <property type="project" value="UniProtKB-UniRule"/>
</dbReference>
<dbReference type="SUPFAM" id="SSF48150">
    <property type="entry name" value="DNA-glycosylase"/>
    <property type="match status" value="1"/>
</dbReference>
<feature type="binding site" evidence="10">
    <location>
        <position position="195"/>
    </location>
    <ligand>
        <name>[4Fe-4S] cluster</name>
        <dbReference type="ChEBI" id="CHEBI:49883"/>
    </ligand>
</feature>
<dbReference type="Proteomes" id="UP000183687">
    <property type="component" value="Unassembled WGS sequence"/>
</dbReference>
<dbReference type="Gene3D" id="1.10.340.30">
    <property type="entry name" value="Hypothetical protein, domain 2"/>
    <property type="match status" value="1"/>
</dbReference>
<dbReference type="EC" id="4.2.99.18" evidence="10"/>
<dbReference type="InterPro" id="IPR004035">
    <property type="entry name" value="Endouclease-III_FeS-bd_BS"/>
</dbReference>
<keyword evidence="2 10" id="KW-0004">4Fe-4S</keyword>
<dbReference type="InterPro" id="IPR000445">
    <property type="entry name" value="HhH_motif"/>
</dbReference>
<reference evidence="12 13" key="1">
    <citation type="submission" date="2016-10" db="EMBL/GenBank/DDBJ databases">
        <authorList>
            <person name="Varghese N."/>
            <person name="Submissions S."/>
        </authorList>
    </citation>
    <scope>NUCLEOTIDE SEQUENCE [LARGE SCALE GENOMIC DNA]</scope>
    <source>
        <strain evidence="12 13">DSM 20586</strain>
    </source>
</reference>
<keyword evidence="6 10" id="KW-0408">Iron</keyword>
<comment type="cofactor">
    <cofactor evidence="10">
        <name>[4Fe-4S] cluster</name>
        <dbReference type="ChEBI" id="CHEBI:49883"/>
    </cofactor>
    <text evidence="10">Binds 1 [4Fe-4S] cluster.</text>
</comment>
<keyword evidence="10" id="KW-0238">DNA-binding</keyword>
<gene>
    <name evidence="10" type="primary">nth</name>
    <name evidence="12" type="ORF">SAMN04489746_0982</name>
</gene>
<evidence type="ECO:0000256" key="4">
    <source>
        <dbReference type="ARBA" id="ARBA00022763"/>
    </source>
</evidence>
<dbReference type="NCBIfam" id="TIGR01083">
    <property type="entry name" value="nth"/>
    <property type="match status" value="1"/>
</dbReference>
<dbReference type="InterPro" id="IPR004036">
    <property type="entry name" value="Endonuclease-III-like_CS2"/>
</dbReference>
<dbReference type="PROSITE" id="PS01155">
    <property type="entry name" value="ENDONUCLEASE_III_2"/>
    <property type="match status" value="1"/>
</dbReference>
<evidence type="ECO:0000256" key="2">
    <source>
        <dbReference type="ARBA" id="ARBA00022485"/>
    </source>
</evidence>
<evidence type="ECO:0000259" key="11">
    <source>
        <dbReference type="SMART" id="SM00478"/>
    </source>
</evidence>
<keyword evidence="8 10" id="KW-0234">DNA repair</keyword>
<dbReference type="InterPro" id="IPR003265">
    <property type="entry name" value="HhH-GPD_domain"/>
</dbReference>
<dbReference type="SMART" id="SM00478">
    <property type="entry name" value="ENDO3c"/>
    <property type="match status" value="1"/>
</dbReference>
<dbReference type="Pfam" id="PF10576">
    <property type="entry name" value="EndIII_4Fe-2S"/>
    <property type="match status" value="1"/>
</dbReference>
<dbReference type="PANTHER" id="PTHR10359">
    <property type="entry name" value="A/G-SPECIFIC ADENINE GLYCOSYLASE/ENDONUCLEASE III"/>
    <property type="match status" value="1"/>
</dbReference>
<comment type="caution">
    <text evidence="12">The sequence shown here is derived from an EMBL/GenBank/DDBJ whole genome shotgun (WGS) entry which is preliminary data.</text>
</comment>
<evidence type="ECO:0000256" key="5">
    <source>
        <dbReference type="ARBA" id="ARBA00022801"/>
    </source>
</evidence>
<feature type="binding site" evidence="10">
    <location>
        <position position="205"/>
    </location>
    <ligand>
        <name>[4Fe-4S] cluster</name>
        <dbReference type="ChEBI" id="CHEBI:49883"/>
    </ligand>
</feature>
<dbReference type="InterPro" id="IPR005759">
    <property type="entry name" value="Nth"/>
</dbReference>
<dbReference type="Gene3D" id="1.10.1670.10">
    <property type="entry name" value="Helix-hairpin-Helix base-excision DNA repair enzymes (C-terminal)"/>
    <property type="match status" value="1"/>
</dbReference>
<dbReference type="PROSITE" id="PS00764">
    <property type="entry name" value="ENDONUCLEASE_III_1"/>
    <property type="match status" value="1"/>
</dbReference>
<keyword evidence="9 10" id="KW-0326">Glycosidase</keyword>
<evidence type="ECO:0000256" key="3">
    <source>
        <dbReference type="ARBA" id="ARBA00022723"/>
    </source>
</evidence>
<dbReference type="EMBL" id="FNSH01000001">
    <property type="protein sequence ID" value="SEB74126.1"/>
    <property type="molecule type" value="Genomic_DNA"/>
</dbReference>
<dbReference type="InterPro" id="IPR011257">
    <property type="entry name" value="DNA_glycosylase"/>
</dbReference>
<evidence type="ECO:0000256" key="8">
    <source>
        <dbReference type="ARBA" id="ARBA00023204"/>
    </source>
</evidence>
<keyword evidence="4 10" id="KW-0227">DNA damage</keyword>
<keyword evidence="3 10" id="KW-0479">Metal-binding</keyword>
<dbReference type="InterPro" id="IPR023170">
    <property type="entry name" value="HhH_base_excis_C"/>
</dbReference>
<keyword evidence="10 12" id="KW-0456">Lyase</keyword>
<evidence type="ECO:0000256" key="9">
    <source>
        <dbReference type="ARBA" id="ARBA00023295"/>
    </source>
</evidence>
<comment type="similarity">
    <text evidence="1 10">Belongs to the Nth/MutY family.</text>
</comment>
<evidence type="ECO:0000256" key="1">
    <source>
        <dbReference type="ARBA" id="ARBA00008343"/>
    </source>
</evidence>
<feature type="binding site" evidence="10">
    <location>
        <position position="211"/>
    </location>
    <ligand>
        <name>[4Fe-4S] cluster</name>
        <dbReference type="ChEBI" id="CHEBI:49883"/>
    </ligand>
</feature>
<dbReference type="InterPro" id="IPR003651">
    <property type="entry name" value="Endonuclease3_FeS-loop_motif"/>
</dbReference>
<dbReference type="GO" id="GO:0019104">
    <property type="term" value="F:DNA N-glycosylase activity"/>
    <property type="evidence" value="ECO:0007669"/>
    <property type="project" value="UniProtKB-UniRule"/>
</dbReference>
<dbReference type="GO" id="GO:0003677">
    <property type="term" value="F:DNA binding"/>
    <property type="evidence" value="ECO:0007669"/>
    <property type="project" value="UniProtKB-UniRule"/>
</dbReference>
<organism evidence="12 13">
    <name type="scientific">Atopobium minutum</name>
    <dbReference type="NCBI Taxonomy" id="1381"/>
    <lineage>
        <taxon>Bacteria</taxon>
        <taxon>Bacillati</taxon>
        <taxon>Actinomycetota</taxon>
        <taxon>Coriobacteriia</taxon>
        <taxon>Coriobacteriales</taxon>
        <taxon>Atopobiaceae</taxon>
        <taxon>Atopobium</taxon>
    </lineage>
</organism>
<keyword evidence="5 10" id="KW-0378">Hydrolase</keyword>
<dbReference type="GO" id="GO:0140078">
    <property type="term" value="F:class I DNA-(apurinic or apyrimidinic site) endonuclease activity"/>
    <property type="evidence" value="ECO:0007669"/>
    <property type="project" value="UniProtKB-EC"/>
</dbReference>
<dbReference type="HAMAP" id="MF_00942">
    <property type="entry name" value="Nth"/>
    <property type="match status" value="1"/>
</dbReference>
<feature type="binding site" evidence="10">
    <location>
        <position position="202"/>
    </location>
    <ligand>
        <name>[4Fe-4S] cluster</name>
        <dbReference type="ChEBI" id="CHEBI:49883"/>
    </ligand>
</feature>
<keyword evidence="7 10" id="KW-0411">Iron-sulfur</keyword>
<dbReference type="RefSeq" id="WP_002562860.1">
    <property type="nucleotide sequence ID" value="NZ_CALJSN010000007.1"/>
</dbReference>
<dbReference type="PIRSF" id="PIRSF001435">
    <property type="entry name" value="Nth"/>
    <property type="match status" value="1"/>
</dbReference>
<proteinExistence type="inferred from homology"/>
<dbReference type="AlphaFoldDB" id="A0AB38A6U3"/>
<accession>A0AB38A6U3</accession>
<dbReference type="SMART" id="SM00525">
    <property type="entry name" value="FES"/>
    <property type="match status" value="1"/>
</dbReference>
<dbReference type="CDD" id="cd00056">
    <property type="entry name" value="ENDO3c"/>
    <property type="match status" value="1"/>
</dbReference>
<dbReference type="Pfam" id="PF00730">
    <property type="entry name" value="HhH-GPD"/>
    <property type="match status" value="1"/>
</dbReference>
<feature type="domain" description="HhH-GPD" evidence="11">
    <location>
        <begin position="45"/>
        <end position="193"/>
    </location>
</feature>
<dbReference type="Pfam" id="PF00633">
    <property type="entry name" value="HHH"/>
    <property type="match status" value="1"/>
</dbReference>
<protein>
    <recommendedName>
        <fullName evidence="10">Endonuclease III</fullName>
        <ecNumber evidence="10">4.2.99.18</ecNumber>
    </recommendedName>
    <alternativeName>
        <fullName evidence="10">DNA-(apurinic or apyrimidinic site) lyase</fullName>
    </alternativeName>
</protein>
<name>A0AB38A6U3_9ACTN</name>
<dbReference type="PANTHER" id="PTHR10359:SF18">
    <property type="entry name" value="ENDONUCLEASE III"/>
    <property type="match status" value="1"/>
</dbReference>
<dbReference type="FunFam" id="1.10.340.30:FF:000001">
    <property type="entry name" value="Endonuclease III"/>
    <property type="match status" value="1"/>
</dbReference>
<sequence length="231" mass="25365">MPRESKKAKCARALEVCKRMNQRYPQAECALHFTDPFTLVIAVLLSAQTTDKAVNSVTPTLFEKWPTAQAMAGASPVEVGEVIHRLGFFRTKSQHVVATAQKIITDFGGEVPHTMEELTSLPGVGRKTANIVLNNAFGIVEGIAVDTHVFRIATRLKFTHAPSPAAAEKDILAVIPREMWGPVNHQWVLFGREICDAKKPLCAECPIVDLCPSAFVAQGNPVKKKRTRRLA</sequence>
<evidence type="ECO:0000256" key="6">
    <source>
        <dbReference type="ARBA" id="ARBA00023004"/>
    </source>
</evidence>
<evidence type="ECO:0000256" key="10">
    <source>
        <dbReference type="HAMAP-Rule" id="MF_00942"/>
    </source>
</evidence>
<comment type="catalytic activity">
    <reaction evidence="10">
        <text>2'-deoxyribonucleotide-(2'-deoxyribose 5'-phosphate)-2'-deoxyribonucleotide-DNA = a 3'-end 2'-deoxyribonucleotide-(2,3-dehydro-2,3-deoxyribose 5'-phosphate)-DNA + a 5'-end 5'-phospho-2'-deoxyribonucleoside-DNA + H(+)</text>
        <dbReference type="Rhea" id="RHEA:66592"/>
        <dbReference type="Rhea" id="RHEA-COMP:13180"/>
        <dbReference type="Rhea" id="RHEA-COMP:16897"/>
        <dbReference type="Rhea" id="RHEA-COMP:17067"/>
        <dbReference type="ChEBI" id="CHEBI:15378"/>
        <dbReference type="ChEBI" id="CHEBI:136412"/>
        <dbReference type="ChEBI" id="CHEBI:157695"/>
        <dbReference type="ChEBI" id="CHEBI:167181"/>
        <dbReference type="EC" id="4.2.99.18"/>
    </reaction>
</comment>
<evidence type="ECO:0000313" key="12">
    <source>
        <dbReference type="EMBL" id="SEB74126.1"/>
    </source>
</evidence>
<dbReference type="GO" id="GO:0006285">
    <property type="term" value="P:base-excision repair, AP site formation"/>
    <property type="evidence" value="ECO:0007669"/>
    <property type="project" value="TreeGrafter"/>
</dbReference>